<dbReference type="KEGG" id="bbae:FRD01_17950"/>
<evidence type="ECO:0000313" key="2">
    <source>
        <dbReference type="Proteomes" id="UP000321595"/>
    </source>
</evidence>
<gene>
    <name evidence="1" type="ORF">FRD01_17950</name>
</gene>
<reference evidence="1 2" key="1">
    <citation type="submission" date="2019-08" db="EMBL/GenBank/DDBJ databases">
        <authorList>
            <person name="Liang Q."/>
        </authorList>
    </citation>
    <scope>NUCLEOTIDE SEQUENCE [LARGE SCALE GENOMIC DNA]</scope>
    <source>
        <strain evidence="1 2">V1718</strain>
    </source>
</reference>
<evidence type="ECO:0000313" key="1">
    <source>
        <dbReference type="EMBL" id="QED29088.1"/>
    </source>
</evidence>
<dbReference type="RefSeq" id="WP_146962091.1">
    <property type="nucleotide sequence ID" value="NZ_CP042467.1"/>
</dbReference>
<keyword evidence="2" id="KW-1185">Reference proteome</keyword>
<organism evidence="1 2">
    <name type="scientific">Microvenator marinus</name>
    <dbReference type="NCBI Taxonomy" id="2600177"/>
    <lineage>
        <taxon>Bacteria</taxon>
        <taxon>Deltaproteobacteria</taxon>
        <taxon>Bradymonadales</taxon>
        <taxon>Microvenatoraceae</taxon>
        <taxon>Microvenator</taxon>
    </lineage>
</organism>
<proteinExistence type="predicted"/>
<dbReference type="Proteomes" id="UP000321595">
    <property type="component" value="Chromosome"/>
</dbReference>
<sequence>MKDLPKTSKTPWLSWVPLGLALGISGVVYAETAPESVVSDSAPEDEVTVAEPKPAGRVLGKWTVYGIEGSERSLSGQDVILLPSSKTLGLVVMAKSIQCEGLDCKMVGVRLQRGDAIFRANEGSIRLDDESVKLEGLGIQAQKES</sequence>
<protein>
    <submittedName>
        <fullName evidence="1">Uncharacterized protein</fullName>
    </submittedName>
</protein>
<name>A0A5B8XVX8_9DELT</name>
<dbReference type="EMBL" id="CP042467">
    <property type="protein sequence ID" value="QED29088.1"/>
    <property type="molecule type" value="Genomic_DNA"/>
</dbReference>
<dbReference type="AlphaFoldDB" id="A0A5B8XVX8"/>
<accession>A0A5B8XVX8</accession>